<evidence type="ECO:0000256" key="13">
    <source>
        <dbReference type="ARBA" id="ARBA00048070"/>
    </source>
</evidence>
<keyword evidence="7 14" id="KW-0479">Metal-binding</keyword>
<keyword evidence="8 14" id="KW-0547">Nucleotide-binding</keyword>
<dbReference type="NCBIfam" id="NF002872">
    <property type="entry name" value="PRK03202.1"/>
    <property type="match status" value="1"/>
</dbReference>
<dbReference type="FunFam" id="3.40.50.450:FF:000001">
    <property type="entry name" value="ATP-dependent 6-phosphofructokinase"/>
    <property type="match status" value="1"/>
</dbReference>
<dbReference type="GO" id="GO:0030388">
    <property type="term" value="P:fructose 1,6-bisphosphate metabolic process"/>
    <property type="evidence" value="ECO:0007669"/>
    <property type="project" value="TreeGrafter"/>
</dbReference>
<dbReference type="GO" id="GO:0016208">
    <property type="term" value="F:AMP binding"/>
    <property type="evidence" value="ECO:0007669"/>
    <property type="project" value="TreeGrafter"/>
</dbReference>
<accession>A0A6S6UGH7</accession>
<keyword evidence="5 14" id="KW-0021">Allosteric enzyme</keyword>
<feature type="binding site" description="in other chain" evidence="14">
    <location>
        <position position="224"/>
    </location>
    <ligand>
        <name>substrate</name>
        <note>ligand shared between dimeric partners</note>
    </ligand>
</feature>
<dbReference type="GO" id="GO:0006002">
    <property type="term" value="P:fructose 6-phosphate metabolic process"/>
    <property type="evidence" value="ECO:0007669"/>
    <property type="project" value="UniProtKB-UniRule"/>
</dbReference>
<keyword evidence="10 14" id="KW-0067">ATP-binding</keyword>
<dbReference type="GO" id="GO:0005945">
    <property type="term" value="C:6-phosphofructokinase complex"/>
    <property type="evidence" value="ECO:0007669"/>
    <property type="project" value="TreeGrafter"/>
</dbReference>
<feature type="binding site" description="in other chain" evidence="14">
    <location>
        <begin position="127"/>
        <end position="129"/>
    </location>
    <ligand>
        <name>substrate</name>
        <note>ligand shared between dimeric partners</note>
    </ligand>
</feature>
<feature type="binding site" description="in other chain" evidence="14">
    <location>
        <begin position="254"/>
        <end position="257"/>
    </location>
    <ligand>
        <name>substrate</name>
        <note>ligand shared between dimeric partners</note>
    </ligand>
</feature>
<dbReference type="Gene3D" id="3.40.50.460">
    <property type="entry name" value="Phosphofructokinase domain"/>
    <property type="match status" value="1"/>
</dbReference>
<comment type="function">
    <text evidence="14">Catalyzes the phosphorylation of D-fructose 6-phosphate to fructose 1,6-bisphosphate by ATP, the first committing step of glycolysis.</text>
</comment>
<gene>
    <name evidence="14" type="primary">pfkA</name>
    <name evidence="16" type="ORF">HELGO_WM21547</name>
</gene>
<dbReference type="UniPathway" id="UPA00109">
    <property type="reaction ID" value="UER00182"/>
</dbReference>
<feature type="binding site" evidence="14">
    <location>
        <begin position="21"/>
        <end position="25"/>
    </location>
    <ligand>
        <name>ADP</name>
        <dbReference type="ChEBI" id="CHEBI:456216"/>
        <note>allosteric activator; ligand shared between dimeric partners</note>
    </ligand>
</feature>
<keyword evidence="6 14" id="KW-0808">Transferase</keyword>
<dbReference type="GO" id="GO:0048029">
    <property type="term" value="F:monosaccharide binding"/>
    <property type="evidence" value="ECO:0007669"/>
    <property type="project" value="TreeGrafter"/>
</dbReference>
<proteinExistence type="inferred from homology"/>
<feature type="active site" description="Proton acceptor" evidence="14">
    <location>
        <position position="129"/>
    </location>
</feature>
<comment type="pathway">
    <text evidence="3 14">Carbohydrate degradation; glycolysis; D-glyceraldehyde 3-phosphate and glycerone phosphate from D-glucose: step 3/4.</text>
</comment>
<comment type="catalytic activity">
    <reaction evidence="13 14">
        <text>beta-D-fructose 6-phosphate + ATP = beta-D-fructose 1,6-bisphosphate + ADP + H(+)</text>
        <dbReference type="Rhea" id="RHEA:16109"/>
        <dbReference type="ChEBI" id="CHEBI:15378"/>
        <dbReference type="ChEBI" id="CHEBI:30616"/>
        <dbReference type="ChEBI" id="CHEBI:32966"/>
        <dbReference type="ChEBI" id="CHEBI:57634"/>
        <dbReference type="ChEBI" id="CHEBI:456216"/>
        <dbReference type="EC" id="2.7.1.11"/>
    </reaction>
</comment>
<feature type="binding site" evidence="14">
    <location>
        <begin position="72"/>
        <end position="73"/>
    </location>
    <ligand>
        <name>ATP</name>
        <dbReference type="ChEBI" id="CHEBI:30616"/>
    </ligand>
</feature>
<dbReference type="FunFam" id="3.40.50.460:FF:000002">
    <property type="entry name" value="ATP-dependent 6-phosphofructokinase"/>
    <property type="match status" value="1"/>
</dbReference>
<keyword evidence="9 14" id="KW-0418">Kinase</keyword>
<keyword evidence="4 14" id="KW-0963">Cytoplasm</keyword>
<evidence type="ECO:0000256" key="11">
    <source>
        <dbReference type="ARBA" id="ARBA00022842"/>
    </source>
</evidence>
<evidence type="ECO:0000256" key="12">
    <source>
        <dbReference type="ARBA" id="ARBA00023152"/>
    </source>
</evidence>
<dbReference type="EC" id="2.7.1.11" evidence="14"/>
<dbReference type="GO" id="GO:0061621">
    <property type="term" value="P:canonical glycolysis"/>
    <property type="evidence" value="ECO:0007669"/>
    <property type="project" value="TreeGrafter"/>
</dbReference>
<organism evidence="16">
    <name type="scientific">uncultured Aureispira sp</name>
    <dbReference type="NCBI Taxonomy" id="1331704"/>
    <lineage>
        <taxon>Bacteria</taxon>
        <taxon>Pseudomonadati</taxon>
        <taxon>Bacteroidota</taxon>
        <taxon>Saprospiria</taxon>
        <taxon>Saprospirales</taxon>
        <taxon>Saprospiraceae</taxon>
        <taxon>Aureispira</taxon>
        <taxon>environmental samples</taxon>
    </lineage>
</organism>
<dbReference type="PROSITE" id="PS00433">
    <property type="entry name" value="PHOSPHOFRUCTOKINASE"/>
    <property type="match status" value="1"/>
</dbReference>
<feature type="domain" description="Phosphofructokinase" evidence="15">
    <location>
        <begin position="3"/>
        <end position="280"/>
    </location>
</feature>
<comment type="subunit">
    <text evidence="14">Homotetramer.</text>
</comment>
<evidence type="ECO:0000256" key="1">
    <source>
        <dbReference type="ARBA" id="ARBA00001946"/>
    </source>
</evidence>
<evidence type="ECO:0000313" key="16">
    <source>
        <dbReference type="EMBL" id="CAA6827468.1"/>
    </source>
</evidence>
<dbReference type="GO" id="GO:0046872">
    <property type="term" value="F:metal ion binding"/>
    <property type="evidence" value="ECO:0007669"/>
    <property type="project" value="UniProtKB-KW"/>
</dbReference>
<protein>
    <recommendedName>
        <fullName evidence="14">ATP-dependent 6-phosphofructokinase</fullName>
        <shortName evidence="14">ATP-PFK</shortName>
        <shortName evidence="14">Phosphofructokinase</shortName>
        <ecNumber evidence="14">2.7.1.11</ecNumber>
    </recommendedName>
    <alternativeName>
        <fullName evidence="14">Phosphohexokinase</fullName>
    </alternativeName>
</protein>
<dbReference type="InterPro" id="IPR015912">
    <property type="entry name" value="Phosphofructokinase_CS"/>
</dbReference>
<evidence type="ECO:0000256" key="10">
    <source>
        <dbReference type="ARBA" id="ARBA00022840"/>
    </source>
</evidence>
<dbReference type="Pfam" id="PF00365">
    <property type="entry name" value="PFK"/>
    <property type="match status" value="1"/>
</dbReference>
<comment type="cofactor">
    <cofactor evidence="1 14">
        <name>Mg(2+)</name>
        <dbReference type="ChEBI" id="CHEBI:18420"/>
    </cofactor>
</comment>
<dbReference type="AlphaFoldDB" id="A0A6S6UGH7"/>
<dbReference type="InterPro" id="IPR012003">
    <property type="entry name" value="ATP_PFK_prok-type"/>
</dbReference>
<comment type="subcellular location">
    <subcellularLocation>
        <location evidence="2 14">Cytoplasm</location>
    </subcellularLocation>
</comment>
<feature type="binding site" description="in other chain" evidence="14">
    <location>
        <begin position="215"/>
        <end position="217"/>
    </location>
    <ligand>
        <name>ADP</name>
        <dbReference type="ChEBI" id="CHEBI:456216"/>
        <note>allosteric activator; ligand shared between dimeric partners</note>
    </ligand>
</feature>
<dbReference type="InterPro" id="IPR035966">
    <property type="entry name" value="PKF_sf"/>
</dbReference>
<dbReference type="PRINTS" id="PR00476">
    <property type="entry name" value="PHFRCTKINASE"/>
</dbReference>
<dbReference type="InterPro" id="IPR022953">
    <property type="entry name" value="ATP_PFK"/>
</dbReference>
<dbReference type="PIRSF" id="PIRSF000532">
    <property type="entry name" value="ATP_PFK_prok"/>
    <property type="match status" value="1"/>
</dbReference>
<feature type="binding site" evidence="14">
    <location>
        <begin position="102"/>
        <end position="105"/>
    </location>
    <ligand>
        <name>ATP</name>
        <dbReference type="ChEBI" id="CHEBI:30616"/>
    </ligand>
</feature>
<keyword evidence="11 14" id="KW-0460">Magnesium</keyword>
<dbReference type="HAMAP" id="MF_00339">
    <property type="entry name" value="Phosphofructokinase_I_B1"/>
    <property type="match status" value="1"/>
</dbReference>
<dbReference type="GO" id="GO:0003872">
    <property type="term" value="F:6-phosphofructokinase activity"/>
    <property type="evidence" value="ECO:0007669"/>
    <property type="project" value="UniProtKB-UniRule"/>
</dbReference>
<feature type="binding site" evidence="14">
    <location>
        <position position="11"/>
    </location>
    <ligand>
        <name>ATP</name>
        <dbReference type="ChEBI" id="CHEBI:30616"/>
    </ligand>
</feature>
<feature type="binding site" description="in other chain" evidence="14">
    <location>
        <begin position="171"/>
        <end position="173"/>
    </location>
    <ligand>
        <name>substrate</name>
        <note>ligand shared between dimeric partners</note>
    </ligand>
</feature>
<evidence type="ECO:0000256" key="5">
    <source>
        <dbReference type="ARBA" id="ARBA00022533"/>
    </source>
</evidence>
<evidence type="ECO:0000259" key="15">
    <source>
        <dbReference type="Pfam" id="PF00365"/>
    </source>
</evidence>
<evidence type="ECO:0000256" key="7">
    <source>
        <dbReference type="ARBA" id="ARBA00022723"/>
    </source>
</evidence>
<feature type="binding site" evidence="14">
    <location>
        <position position="103"/>
    </location>
    <ligand>
        <name>Mg(2+)</name>
        <dbReference type="ChEBI" id="CHEBI:18420"/>
        <note>catalytic</note>
    </ligand>
</feature>
<dbReference type="GO" id="GO:0042802">
    <property type="term" value="F:identical protein binding"/>
    <property type="evidence" value="ECO:0007669"/>
    <property type="project" value="TreeGrafter"/>
</dbReference>
<dbReference type="GO" id="GO:0005524">
    <property type="term" value="F:ATP binding"/>
    <property type="evidence" value="ECO:0007669"/>
    <property type="project" value="UniProtKB-UniRule"/>
</dbReference>
<comment type="activity regulation">
    <text evidence="14">Allosterically activated by ADP and other diphosphonucleosides, and allosterically inhibited by phosphoenolpyruvate.</text>
</comment>
<reference evidence="16" key="1">
    <citation type="submission" date="2020-01" db="EMBL/GenBank/DDBJ databases">
        <authorList>
            <person name="Meier V. D."/>
            <person name="Meier V D."/>
        </authorList>
    </citation>
    <scope>NUCLEOTIDE SEQUENCE</scope>
    <source>
        <strain evidence="16">HLG_WM_MAG_10</strain>
    </source>
</reference>
<comment type="similarity">
    <text evidence="14">Belongs to the phosphofructokinase type A (PFKA) family. ATP-dependent PFK group I subfamily. Prokaryotic clade 'B1' sub-subfamily.</text>
</comment>
<evidence type="ECO:0000256" key="2">
    <source>
        <dbReference type="ARBA" id="ARBA00004496"/>
    </source>
</evidence>
<evidence type="ECO:0000256" key="4">
    <source>
        <dbReference type="ARBA" id="ARBA00022490"/>
    </source>
</evidence>
<dbReference type="Gene3D" id="3.40.50.450">
    <property type="match status" value="1"/>
</dbReference>
<comment type="caution">
    <text evidence="14">Lacks conserved residue(s) required for the propagation of feature annotation.</text>
</comment>
<dbReference type="GO" id="GO:0070095">
    <property type="term" value="F:fructose-6-phosphate binding"/>
    <property type="evidence" value="ECO:0007669"/>
    <property type="project" value="TreeGrafter"/>
</dbReference>
<name>A0A6S6UGH7_9BACT</name>
<feature type="binding site" evidence="14">
    <location>
        <position position="248"/>
    </location>
    <ligand>
        <name>substrate</name>
        <note>ligand shared between dimeric partners</note>
    </ligand>
</feature>
<sequence length="324" mass="34743">MKKIAVFTSGGDSPGMNACIRAVVRAAIYYKIEVVGIRRGYKGMINDDFIPMSSKSVSYILHKGGTILGSARSDEFKTVLGRKKAYDNLKKHGIEGIVAIGGDGTFTGAHVFMQEYPDIAIVGTPGTIDNDLYGTDFTIGYDTAINTAMEAIDKIKDTADSHDRLFFVEVMGRDVGFIAARAGIAAGAKAILVPESKTNIDALVQQLLANAAQKKLSNIVVVAEGDDEGGALEISQKVKAQTDMFDIRVTILGHMQRGGSPSCMDRVLASRVGVAAVEALKEGKKGVMLGQTHREITATPFQQAIKHHTKMSTALEDLSKILSY</sequence>
<evidence type="ECO:0000256" key="9">
    <source>
        <dbReference type="ARBA" id="ARBA00022777"/>
    </source>
</evidence>
<dbReference type="SUPFAM" id="SSF53784">
    <property type="entry name" value="Phosphofructokinase"/>
    <property type="match status" value="1"/>
</dbReference>
<dbReference type="PANTHER" id="PTHR13697">
    <property type="entry name" value="PHOSPHOFRUCTOKINASE"/>
    <property type="match status" value="1"/>
</dbReference>
<dbReference type="InterPro" id="IPR000023">
    <property type="entry name" value="Phosphofructokinase_dom"/>
</dbReference>
<dbReference type="NCBIfam" id="TIGR02482">
    <property type="entry name" value="PFKA_ATP"/>
    <property type="match status" value="1"/>
</dbReference>
<evidence type="ECO:0000256" key="8">
    <source>
        <dbReference type="ARBA" id="ARBA00022741"/>
    </source>
</evidence>
<dbReference type="EMBL" id="CACVAQ010000402">
    <property type="protein sequence ID" value="CAA6827468.1"/>
    <property type="molecule type" value="Genomic_DNA"/>
</dbReference>
<feature type="binding site" description="in other chain" evidence="14">
    <location>
        <position position="156"/>
    </location>
    <ligand>
        <name>ADP</name>
        <dbReference type="ChEBI" id="CHEBI:456216"/>
        <note>allosteric activator; ligand shared between dimeric partners</note>
    </ligand>
</feature>
<dbReference type="PANTHER" id="PTHR13697:SF4">
    <property type="entry name" value="ATP-DEPENDENT 6-PHOSPHOFRUCTOKINASE"/>
    <property type="match status" value="1"/>
</dbReference>
<keyword evidence="12 14" id="KW-0324">Glycolysis</keyword>
<evidence type="ECO:0000256" key="3">
    <source>
        <dbReference type="ARBA" id="ARBA00004679"/>
    </source>
</evidence>
<dbReference type="InterPro" id="IPR012828">
    <property type="entry name" value="PFKA_ATP_prok"/>
</dbReference>
<feature type="binding site" evidence="14">
    <location>
        <position position="164"/>
    </location>
    <ligand>
        <name>substrate</name>
        <note>ligand shared between dimeric partners</note>
    </ligand>
</feature>
<evidence type="ECO:0000256" key="14">
    <source>
        <dbReference type="HAMAP-Rule" id="MF_00339"/>
    </source>
</evidence>
<evidence type="ECO:0000256" key="6">
    <source>
        <dbReference type="ARBA" id="ARBA00022679"/>
    </source>
</evidence>